<name>A0A317XL81_9BASI</name>
<evidence type="ECO:0000313" key="2">
    <source>
        <dbReference type="Proteomes" id="UP000246740"/>
    </source>
</evidence>
<keyword evidence="2" id="KW-1185">Reference proteome</keyword>
<gene>
    <name evidence="1" type="ORF">BCV70DRAFT_41694</name>
</gene>
<dbReference type="InParanoid" id="A0A317XL81"/>
<organism evidence="1 2">
    <name type="scientific">Testicularia cyperi</name>
    <dbReference type="NCBI Taxonomy" id="1882483"/>
    <lineage>
        <taxon>Eukaryota</taxon>
        <taxon>Fungi</taxon>
        <taxon>Dikarya</taxon>
        <taxon>Basidiomycota</taxon>
        <taxon>Ustilaginomycotina</taxon>
        <taxon>Ustilaginomycetes</taxon>
        <taxon>Ustilaginales</taxon>
        <taxon>Anthracoideaceae</taxon>
        <taxon>Testicularia</taxon>
    </lineage>
</organism>
<dbReference type="EMBL" id="KZ819200">
    <property type="protein sequence ID" value="PWY98158.1"/>
    <property type="molecule type" value="Genomic_DNA"/>
</dbReference>
<accession>A0A317XL81</accession>
<dbReference type="Proteomes" id="UP000246740">
    <property type="component" value="Unassembled WGS sequence"/>
</dbReference>
<reference evidence="1 2" key="1">
    <citation type="journal article" date="2018" name="Mol. Biol. Evol.">
        <title>Broad Genomic Sampling Reveals a Smut Pathogenic Ancestry of the Fungal Clade Ustilaginomycotina.</title>
        <authorList>
            <person name="Kijpornyongpan T."/>
            <person name="Mondo S.J."/>
            <person name="Barry K."/>
            <person name="Sandor L."/>
            <person name="Lee J."/>
            <person name="Lipzen A."/>
            <person name="Pangilinan J."/>
            <person name="LaButti K."/>
            <person name="Hainaut M."/>
            <person name="Henrissat B."/>
            <person name="Grigoriev I.V."/>
            <person name="Spatafora J.W."/>
            <person name="Aime M.C."/>
        </authorList>
    </citation>
    <scope>NUCLEOTIDE SEQUENCE [LARGE SCALE GENOMIC DNA]</scope>
    <source>
        <strain evidence="1 2">MCA 3645</strain>
    </source>
</reference>
<evidence type="ECO:0000313" key="1">
    <source>
        <dbReference type="EMBL" id="PWY98158.1"/>
    </source>
</evidence>
<protein>
    <submittedName>
        <fullName evidence="1">Uncharacterized protein</fullName>
    </submittedName>
</protein>
<dbReference type="AlphaFoldDB" id="A0A317XL81"/>
<sequence length="132" mass="15387">MYRTIARIGSSLTRSLRSTRKAFSFREYWLQKREGVNRHAVQSTVQCRTLHCTGGCWLLFYSLFRQFLFFISRRRVDSSNWLGCVGLAPALTKLPHWTVLYSTALCAYDCSLRAADRKVIQYSTFWTQQASL</sequence>
<proteinExistence type="predicted"/>